<evidence type="ECO:0000313" key="1">
    <source>
        <dbReference type="EMBL" id="CCM04623.1"/>
    </source>
</evidence>
<gene>
    <name evidence="1" type="ORF">FIBRA_06807</name>
</gene>
<reference evidence="1 2" key="1">
    <citation type="journal article" date="2012" name="Appl. Environ. Microbiol.">
        <title>Short-read sequencing for genomic analysis of the brown rot fungus Fibroporia radiculosa.</title>
        <authorList>
            <person name="Tang J.D."/>
            <person name="Perkins A.D."/>
            <person name="Sonstegard T.S."/>
            <person name="Schroeder S.G."/>
            <person name="Burgess S.C."/>
            <person name="Diehl S.V."/>
        </authorList>
    </citation>
    <scope>NUCLEOTIDE SEQUENCE [LARGE SCALE GENOMIC DNA]</scope>
    <source>
        <strain evidence="1 2">TFFH 294</strain>
    </source>
</reference>
<dbReference type="InParanoid" id="J4GCJ9"/>
<proteinExistence type="predicted"/>
<keyword evidence="2" id="KW-1185">Reference proteome</keyword>
<dbReference type="OrthoDB" id="3244206at2759"/>
<dbReference type="GeneID" id="24099534"/>
<evidence type="ECO:0000313" key="2">
    <source>
        <dbReference type="Proteomes" id="UP000006352"/>
    </source>
</evidence>
<dbReference type="HOGENOM" id="CLU_087382_0_0_1"/>
<sequence>MTQPLRNLSSNVTILSRTISSGVDFSDYQLRKDLYDHIKTIVHQLRSDANVTCPPLVVIYYAIRNILEPTLLKNQILDLLTLLAHVNVARKHTISATKNVLNWNTVYKTWPKENVRTLSRADQELLEGFVYESVGLQSTYRDVVHACFKLDIYHTFVSGASNEAWLNLLKIYFPHQFEGFCAQAVKQGAAEISASCLFHYDLSEEEHKSNDDVGMQCALFASNASCYLESPAEYCKQLGVSPESTFEELFPRPSEDALRVLVYLYLAKVEEIVNTLESMFGNNRER</sequence>
<organism evidence="1 2">
    <name type="scientific">Fibroporia radiculosa</name>
    <dbReference type="NCBI Taxonomy" id="599839"/>
    <lineage>
        <taxon>Eukaryota</taxon>
        <taxon>Fungi</taxon>
        <taxon>Dikarya</taxon>
        <taxon>Basidiomycota</taxon>
        <taxon>Agaricomycotina</taxon>
        <taxon>Agaricomycetes</taxon>
        <taxon>Polyporales</taxon>
        <taxon>Fibroporiaceae</taxon>
        <taxon>Fibroporia</taxon>
    </lineage>
</organism>
<dbReference type="Proteomes" id="UP000006352">
    <property type="component" value="Unassembled WGS sequence"/>
</dbReference>
<protein>
    <submittedName>
        <fullName evidence="1">Uncharacterized protein</fullName>
    </submittedName>
</protein>
<dbReference type="RefSeq" id="XP_012183906.1">
    <property type="nucleotide sequence ID" value="XM_012328516.1"/>
</dbReference>
<dbReference type="EMBL" id="HE797161">
    <property type="protein sequence ID" value="CCM04623.1"/>
    <property type="molecule type" value="Genomic_DNA"/>
</dbReference>
<accession>J4GCJ9</accession>
<name>J4GCJ9_9APHY</name>
<dbReference type="AlphaFoldDB" id="J4GCJ9"/>